<proteinExistence type="predicted"/>
<comment type="caution">
    <text evidence="1">The sequence shown here is derived from an EMBL/GenBank/DDBJ whole genome shotgun (WGS) entry which is preliminary data.</text>
</comment>
<accession>A0ABR2GFS5</accession>
<gene>
    <name evidence="1" type="ORF">V6N12_051217</name>
</gene>
<organism evidence="1 2">
    <name type="scientific">Hibiscus sabdariffa</name>
    <name type="common">roselle</name>
    <dbReference type="NCBI Taxonomy" id="183260"/>
    <lineage>
        <taxon>Eukaryota</taxon>
        <taxon>Viridiplantae</taxon>
        <taxon>Streptophyta</taxon>
        <taxon>Embryophyta</taxon>
        <taxon>Tracheophyta</taxon>
        <taxon>Spermatophyta</taxon>
        <taxon>Magnoliopsida</taxon>
        <taxon>eudicotyledons</taxon>
        <taxon>Gunneridae</taxon>
        <taxon>Pentapetalae</taxon>
        <taxon>rosids</taxon>
        <taxon>malvids</taxon>
        <taxon>Malvales</taxon>
        <taxon>Malvaceae</taxon>
        <taxon>Malvoideae</taxon>
        <taxon>Hibiscus</taxon>
    </lineage>
</organism>
<evidence type="ECO:0000313" key="2">
    <source>
        <dbReference type="Proteomes" id="UP001472677"/>
    </source>
</evidence>
<keyword evidence="2" id="KW-1185">Reference proteome</keyword>
<sequence length="156" mass="17186">MCAGNEESMTVIERSVMGIEIVFSGDGLDCAVVQDDATARASFDVVDLSKDPFRLSISFRDMVVGTGNGVGNLEIADMTVVESEEQFGPWMQVTNRKPRRSVVAKDGAMERSGGSFIIERFSLLCDENLMGLKEDEFRVPYSAELQVKASAIYRKD</sequence>
<protein>
    <submittedName>
        <fullName evidence="1">Uncharacterized protein</fullName>
    </submittedName>
</protein>
<dbReference type="EMBL" id="JBBPBM010000001">
    <property type="protein sequence ID" value="KAK8601382.1"/>
    <property type="molecule type" value="Genomic_DNA"/>
</dbReference>
<dbReference type="Proteomes" id="UP001472677">
    <property type="component" value="Unassembled WGS sequence"/>
</dbReference>
<name>A0ABR2GFS5_9ROSI</name>
<evidence type="ECO:0000313" key="1">
    <source>
        <dbReference type="EMBL" id="KAK8601382.1"/>
    </source>
</evidence>
<reference evidence="1 2" key="1">
    <citation type="journal article" date="2024" name="G3 (Bethesda)">
        <title>Genome assembly of Hibiscus sabdariffa L. provides insights into metabolisms of medicinal natural products.</title>
        <authorList>
            <person name="Kim T."/>
        </authorList>
    </citation>
    <scope>NUCLEOTIDE SEQUENCE [LARGE SCALE GENOMIC DNA]</scope>
    <source>
        <strain evidence="1">TK-2024</strain>
        <tissue evidence="1">Old leaves</tissue>
    </source>
</reference>